<reference evidence="5" key="1">
    <citation type="journal article" date="2018" name="Genome Biol.">
        <title>SKESA: strategic k-mer extension for scrupulous assemblies.</title>
        <authorList>
            <person name="Souvorov A."/>
            <person name="Agarwala R."/>
            <person name="Lipman D.J."/>
        </authorList>
    </citation>
    <scope>NUCLEOTIDE SEQUENCE</scope>
    <source>
        <strain evidence="5">Monophasic variant of S.Typhimurium</strain>
    </source>
</reference>
<keyword evidence="2" id="KW-0560">Oxidoreductase</keyword>
<feature type="non-terminal residue" evidence="5">
    <location>
        <position position="1"/>
    </location>
</feature>
<gene>
    <name evidence="5" type="ORF">G0J09_16505</name>
</gene>
<accession>A0A705SIK0</accession>
<dbReference type="GO" id="GO:0016620">
    <property type="term" value="F:oxidoreductase activity, acting on the aldehyde or oxo group of donors, NAD or NADP as acceptor"/>
    <property type="evidence" value="ECO:0007669"/>
    <property type="project" value="InterPro"/>
</dbReference>
<proteinExistence type="inferred from homology"/>
<dbReference type="PANTHER" id="PTHR43720:SF2">
    <property type="entry name" value="2-AMINOMUCONIC SEMIALDEHYDE DEHYDROGENASE"/>
    <property type="match status" value="1"/>
</dbReference>
<dbReference type="SUPFAM" id="SSF53720">
    <property type="entry name" value="ALDH-like"/>
    <property type="match status" value="1"/>
</dbReference>
<organism evidence="5">
    <name type="scientific">Salmonella enterica</name>
    <name type="common">Salmonella choleraesuis</name>
    <dbReference type="NCBI Taxonomy" id="28901"/>
    <lineage>
        <taxon>Bacteria</taxon>
        <taxon>Pseudomonadati</taxon>
        <taxon>Pseudomonadota</taxon>
        <taxon>Gammaproteobacteria</taxon>
        <taxon>Enterobacterales</taxon>
        <taxon>Enterobacteriaceae</taxon>
        <taxon>Salmonella</taxon>
    </lineage>
</organism>
<protein>
    <submittedName>
        <fullName evidence="5">Aldehyde dehydrogenase family protein</fullName>
    </submittedName>
</protein>
<dbReference type="Gene3D" id="3.40.605.10">
    <property type="entry name" value="Aldehyde Dehydrogenase, Chain A, domain 1"/>
    <property type="match status" value="1"/>
</dbReference>
<reference evidence="5" key="2">
    <citation type="submission" date="2019-01" db="EMBL/GenBank/DDBJ databases">
        <authorList>
            <consortium name="NCBI Pathogen Detection Project"/>
        </authorList>
    </citation>
    <scope>NUCLEOTIDE SEQUENCE</scope>
    <source>
        <strain evidence="5">Monophasic variant of S.Typhimurium</strain>
    </source>
</reference>
<dbReference type="InterPro" id="IPR015590">
    <property type="entry name" value="Aldehyde_DH_dom"/>
</dbReference>
<keyword evidence="3" id="KW-0520">NAD</keyword>
<dbReference type="AlphaFoldDB" id="A0A705SIK0"/>
<name>A0A705SIK0_SALER</name>
<evidence type="ECO:0000313" key="5">
    <source>
        <dbReference type="EMBL" id="HAC8924635.1"/>
    </source>
</evidence>
<dbReference type="Pfam" id="PF00171">
    <property type="entry name" value="Aldedh"/>
    <property type="match status" value="1"/>
</dbReference>
<dbReference type="InterPro" id="IPR016163">
    <property type="entry name" value="Ald_DH_C"/>
</dbReference>
<dbReference type="Gene3D" id="3.40.309.10">
    <property type="entry name" value="Aldehyde Dehydrogenase, Chain A, domain 2"/>
    <property type="match status" value="1"/>
</dbReference>
<dbReference type="EMBL" id="DAAMZU010000131">
    <property type="protein sequence ID" value="HAC8924635.1"/>
    <property type="molecule type" value="Genomic_DNA"/>
</dbReference>
<evidence type="ECO:0000256" key="2">
    <source>
        <dbReference type="ARBA" id="ARBA00023002"/>
    </source>
</evidence>
<comment type="similarity">
    <text evidence="1">Belongs to the aldehyde dehydrogenase family.</text>
</comment>
<evidence type="ECO:0000256" key="3">
    <source>
        <dbReference type="ARBA" id="ARBA00023027"/>
    </source>
</evidence>
<feature type="domain" description="Aldehyde dehydrogenase" evidence="4">
    <location>
        <begin position="2"/>
        <end position="138"/>
    </location>
</feature>
<comment type="caution">
    <text evidence="5">The sequence shown here is derived from an EMBL/GenBank/DDBJ whole genome shotgun (WGS) entry which is preliminary data.</text>
</comment>
<evidence type="ECO:0000259" key="4">
    <source>
        <dbReference type="Pfam" id="PF00171"/>
    </source>
</evidence>
<sequence length="152" mass="16507">IEEGATLLAGGAEKPTDLPAHLKGGNFLRPTVLADVDNRMRVAQEEIFGPVACLLPFKDEAEGLRLANDVEYGLASYIWTQDVSKVLRLARGIEAGMVFVNTQNVRDLRQPFGGVKASGTGREGGEYSFEVFAEMKNVCISMGDHPIPKWGV</sequence>
<evidence type="ECO:0000256" key="1">
    <source>
        <dbReference type="ARBA" id="ARBA00009986"/>
    </source>
</evidence>
<dbReference type="PANTHER" id="PTHR43720">
    <property type="entry name" value="2-AMINOMUCONIC SEMIALDEHYDE DEHYDROGENASE"/>
    <property type="match status" value="1"/>
</dbReference>
<dbReference type="InterPro" id="IPR016162">
    <property type="entry name" value="Ald_DH_N"/>
</dbReference>
<dbReference type="InterPro" id="IPR016161">
    <property type="entry name" value="Ald_DH/histidinol_DH"/>
</dbReference>